<keyword evidence="1" id="KW-0472">Membrane</keyword>
<keyword evidence="1" id="KW-0812">Transmembrane</keyword>
<organism evidence="2 3">
    <name type="scientific">Halomicrobium zhouii</name>
    <dbReference type="NCBI Taxonomy" id="767519"/>
    <lineage>
        <taxon>Archaea</taxon>
        <taxon>Methanobacteriati</taxon>
        <taxon>Methanobacteriota</taxon>
        <taxon>Stenosarchaea group</taxon>
        <taxon>Halobacteria</taxon>
        <taxon>Halobacteriales</taxon>
        <taxon>Haloarculaceae</taxon>
        <taxon>Halomicrobium</taxon>
    </lineage>
</organism>
<accession>A0A1I6LW58</accession>
<evidence type="ECO:0000313" key="2">
    <source>
        <dbReference type="EMBL" id="SFS07711.1"/>
    </source>
</evidence>
<reference evidence="2 3" key="1">
    <citation type="submission" date="2016-10" db="EMBL/GenBank/DDBJ databases">
        <authorList>
            <person name="de Groot N.N."/>
        </authorList>
    </citation>
    <scope>NUCLEOTIDE SEQUENCE [LARGE SCALE GENOMIC DNA]</scope>
    <source>
        <strain evidence="2 3">CGMCC 1.10457</strain>
    </source>
</reference>
<dbReference type="EMBL" id="FOZK01000003">
    <property type="protein sequence ID" value="SFS07711.1"/>
    <property type="molecule type" value="Genomic_DNA"/>
</dbReference>
<dbReference type="Proteomes" id="UP000199062">
    <property type="component" value="Unassembled WGS sequence"/>
</dbReference>
<feature type="transmembrane region" description="Helical" evidence="1">
    <location>
        <begin position="65"/>
        <end position="84"/>
    </location>
</feature>
<proteinExistence type="predicted"/>
<name>A0A1I6LW58_9EURY</name>
<dbReference type="RefSeq" id="WP_089817655.1">
    <property type="nucleotide sequence ID" value="NZ_FOZK01000003.1"/>
</dbReference>
<evidence type="ECO:0000256" key="1">
    <source>
        <dbReference type="SAM" id="Phobius"/>
    </source>
</evidence>
<keyword evidence="1" id="KW-1133">Transmembrane helix</keyword>
<sequence>MDTRRVNAGLLAAAGGLWLLTLVDDVGPNAGLVTWVLVLIGVGMLLPGLVAMVRPTTISDDRASPVLSGLLALFCLTLLVVVLLA</sequence>
<dbReference type="AlphaFoldDB" id="A0A1I6LW58"/>
<gene>
    <name evidence="2" type="ORF">SAMN05216559_3274</name>
</gene>
<dbReference type="STRING" id="767519.SAMN05216559_3274"/>
<feature type="transmembrane region" description="Helical" evidence="1">
    <location>
        <begin position="33"/>
        <end position="53"/>
    </location>
</feature>
<protein>
    <submittedName>
        <fullName evidence="2">Uncharacterized protein</fullName>
    </submittedName>
</protein>
<keyword evidence="3" id="KW-1185">Reference proteome</keyword>
<evidence type="ECO:0000313" key="3">
    <source>
        <dbReference type="Proteomes" id="UP000199062"/>
    </source>
</evidence>